<protein>
    <submittedName>
        <fullName evidence="1">Uncharacterized protein</fullName>
    </submittedName>
</protein>
<accession>A0A0B0MDM3</accession>
<evidence type="ECO:0000313" key="2">
    <source>
        <dbReference type="Proteomes" id="UP000032142"/>
    </source>
</evidence>
<proteinExistence type="predicted"/>
<dbReference type="EMBL" id="JRRC01009635">
    <property type="protein sequence ID" value="KHF97513.1"/>
    <property type="molecule type" value="Genomic_DNA"/>
</dbReference>
<dbReference type="AlphaFoldDB" id="A0A0B0MDM3"/>
<evidence type="ECO:0000313" key="1">
    <source>
        <dbReference type="EMBL" id="KHF97513.1"/>
    </source>
</evidence>
<keyword evidence="2" id="KW-1185">Reference proteome</keyword>
<name>A0A0B0MDM3_GOSAR</name>
<organism evidence="1 2">
    <name type="scientific">Gossypium arboreum</name>
    <name type="common">Tree cotton</name>
    <name type="synonym">Gossypium nanking</name>
    <dbReference type="NCBI Taxonomy" id="29729"/>
    <lineage>
        <taxon>Eukaryota</taxon>
        <taxon>Viridiplantae</taxon>
        <taxon>Streptophyta</taxon>
        <taxon>Embryophyta</taxon>
        <taxon>Tracheophyta</taxon>
        <taxon>Spermatophyta</taxon>
        <taxon>Magnoliopsida</taxon>
        <taxon>eudicotyledons</taxon>
        <taxon>Gunneridae</taxon>
        <taxon>Pentapetalae</taxon>
        <taxon>rosids</taxon>
        <taxon>malvids</taxon>
        <taxon>Malvales</taxon>
        <taxon>Malvaceae</taxon>
        <taxon>Malvoideae</taxon>
        <taxon>Gossypium</taxon>
    </lineage>
</organism>
<gene>
    <name evidence="1" type="ORF">F383_36739</name>
</gene>
<reference evidence="2" key="1">
    <citation type="submission" date="2014-09" db="EMBL/GenBank/DDBJ databases">
        <authorList>
            <person name="Mudge J."/>
            <person name="Ramaraj T."/>
            <person name="Lindquist I.E."/>
            <person name="Bharti A.K."/>
            <person name="Sundararajan A."/>
            <person name="Cameron C.T."/>
            <person name="Woodward J.E."/>
            <person name="May G.D."/>
            <person name="Brubaker C."/>
            <person name="Broadhvest J."/>
            <person name="Wilkins T.A."/>
        </authorList>
    </citation>
    <scope>NUCLEOTIDE SEQUENCE</scope>
    <source>
        <strain evidence="2">cv. AKA8401</strain>
    </source>
</reference>
<comment type="caution">
    <text evidence="1">The sequence shown here is derived from an EMBL/GenBank/DDBJ whole genome shotgun (WGS) entry which is preliminary data.</text>
</comment>
<dbReference type="Proteomes" id="UP000032142">
    <property type="component" value="Unassembled WGS sequence"/>
</dbReference>
<sequence length="50" mass="5670">MPNTWESCTLSVTYLVNRLAHTSCQSRRSYSVLLSSCQVTATYVDILSQR</sequence>